<dbReference type="RefSeq" id="XP_067177106.1">
    <property type="nucleotide sequence ID" value="XM_067322011.1"/>
</dbReference>
<name>A0A836KIA9_9TRYP</name>
<protein>
    <submittedName>
        <fullName evidence="3">Uncharacterized protein</fullName>
    </submittedName>
</protein>
<reference evidence="4" key="2">
    <citation type="journal article" date="2021" name="Sci. Data">
        <title>Chromosome-scale genome sequencing, assembly and annotation of six genomes from subfamily Leishmaniinae.</title>
        <authorList>
            <person name="Almutairi H."/>
            <person name="Urbaniak M.D."/>
            <person name="Bates M.D."/>
            <person name="Jariyapan N."/>
            <person name="Kwakye-Nuako G."/>
            <person name="Thomaz Soccol V."/>
            <person name="Al-Salem W.S."/>
            <person name="Dillon R.J."/>
            <person name="Bates P.A."/>
            <person name="Gatherer D."/>
        </authorList>
    </citation>
    <scope>NUCLEOTIDE SEQUENCE [LARGE SCALE GENOMIC DNA]</scope>
</reference>
<feature type="signal peptide" evidence="2">
    <location>
        <begin position="1"/>
        <end position="30"/>
    </location>
</feature>
<comment type="caution">
    <text evidence="3">The sequence shown here is derived from an EMBL/GenBank/DDBJ whole genome shotgun (WGS) entry which is preliminary data.</text>
</comment>
<dbReference type="EMBL" id="JAFEUZ010000029">
    <property type="protein sequence ID" value="KAG5473872.1"/>
    <property type="molecule type" value="Genomic_DNA"/>
</dbReference>
<sequence length="1411" mass="152267">MSRHSALLRHGAIMGFSAVMLLLLASAARGQSASSVDIPRCEEDGFTYTATLDTTSVGLITHRGAHFCTTEGAASIVVVQDPSPPHAVVPLGLWSYLVSVNGPTPATFTLNAMCGDTVACQLTVTYAVPQTVVSSSSSTLSESSLPSPSYPPCSHASKERTYAVGVASTDCFPIDIEDAGCSYSVSITTEPSVGTVRLNTSGLCYTYAVPSTAMVGQHTSLGYTVQCNGVTVCVDMIAVVLGPSPTPVPPEKLPWCSHNKHVNIYRVGEVYVGQFLLDVRDTMCSYTTTIEDPSVGTAVVSEPSDPMGYVYSTSIDTTPQDTSIPYLVACNGVSICRGSILIHLTRDAAACPNSIVGYALTPGELVQGTLESGAMCRTGAAPLASLLSAVPGLSLSANGSFVFKAPSTEEDVVVTVLMKCDGEVLCQTKLVLIVATETVAPSTTSTAAPTPTCPVSYKYEVETGQSISGTLVPITSSSCNITTYLLLNSSSDTGRHFQVNLLGNFFYVAPTSELVEYAFVDVYCAREFVCRTQVVFVVYAALTTPPPTRAPLPPCANVYYYETPPHTVLKATLNNMTGQDPCLHGRYFTLGASPLEGHFDLTLNGDFMFSSAGLEGQYFFTFTMHCLGEPYCAGTAYLLVSSQGTLTPTSTLSPIEPGEDANITNRQITCRGTCNANAWKTYPDAKMWDVTPGTGYGRKDGLPADGVAVTWCNNSLVLLVYSLIGNLGVRFPTFELITPTKQSYMEPADFVGRVASSSPGFEMSCLANQGRAGVGEDVWRWTSLSLDSGNGSVGDLYNSGQSWYHKFGGKHLRCDTFTNPCAYAPLLTPANDTNSSLGRWTVDVNDCDVTWTGVFPYKMMNKMLRYDGSPVWKFVGHLQLQGTLYSEAVQASSWLEPGQFDTDYGTHDILINLNQFVAVTKTRVPESLFSVDAELFTYVDTETQDRAFGLNMLVYPFVDSYMTTSYASDRHVKGFKWVSQEWVSPSIEQCPTCTGSKMKCVAPLEGAEISYTGPHFPEGDCADGKGRVRLFKGPATLPGDCTDSKMHLFNRPGFSPTRDCKTAYQNMTLRGIVPGSSGLNETLSRSFNYEGTVQLALLMDDHSYQRLTLRLFLYVSRLTKDAQHLEGGLSTCRSGSYWPVLDPLGWSLPSKPFPLSVAAATPLCIDDLSSSYGPSDWALFTVNMPGVKPSDVTVRSVYVVHNSSRIYLVYKDPITGTVAIPGSEAEGEWWQWRYPFFAFRDLATDVGSGKITYSTQMETSAAAADVVYAFIFIPGSLGVDADIEVVVEASIHSSEAAASTTEFRRVLHIDPLLTQLSRQGPPPADSSSKQRRDKTDLYAIGATTGVAVALVVTAIFFILADNRRPLPKWVPRGKLVKETVLSVLPAGLRGKKKPKCVVHKDMYDAMGSGRY</sequence>
<evidence type="ECO:0000256" key="1">
    <source>
        <dbReference type="SAM" id="Phobius"/>
    </source>
</evidence>
<keyword evidence="1" id="KW-0472">Membrane</keyword>
<keyword evidence="4" id="KW-1185">Reference proteome</keyword>
<accession>A0A836KIA9</accession>
<gene>
    <name evidence="3" type="ORF">LSCM1_04507</name>
</gene>
<feature type="transmembrane region" description="Helical" evidence="1">
    <location>
        <begin position="1337"/>
        <end position="1359"/>
    </location>
</feature>
<dbReference type="GeneID" id="92514523"/>
<evidence type="ECO:0000256" key="2">
    <source>
        <dbReference type="SAM" id="SignalP"/>
    </source>
</evidence>
<organism evidence="3 4">
    <name type="scientific">Leishmania martiniquensis</name>
    <dbReference type="NCBI Taxonomy" id="1580590"/>
    <lineage>
        <taxon>Eukaryota</taxon>
        <taxon>Discoba</taxon>
        <taxon>Euglenozoa</taxon>
        <taxon>Kinetoplastea</taxon>
        <taxon>Metakinetoplastina</taxon>
        <taxon>Trypanosomatida</taxon>
        <taxon>Trypanosomatidae</taxon>
        <taxon>Leishmaniinae</taxon>
        <taxon>Leishmania</taxon>
    </lineage>
</organism>
<feature type="chain" id="PRO_5033008365" evidence="2">
    <location>
        <begin position="31"/>
        <end position="1411"/>
    </location>
</feature>
<reference evidence="4" key="1">
    <citation type="journal article" date="2021" name="Microbiol. Resour. Announc.">
        <title>LGAAP: Leishmaniinae Genome Assembly and Annotation Pipeline.</title>
        <authorList>
            <person name="Almutairi H."/>
            <person name="Urbaniak M.D."/>
            <person name="Bates M.D."/>
            <person name="Jariyapan N."/>
            <person name="Kwakye-Nuako G."/>
            <person name="Thomaz-Soccol V."/>
            <person name="Al-Salem W.S."/>
            <person name="Dillon R.J."/>
            <person name="Bates P.A."/>
            <person name="Gatherer D."/>
        </authorList>
    </citation>
    <scope>NUCLEOTIDE SEQUENCE [LARGE SCALE GENOMIC DNA]</scope>
</reference>
<evidence type="ECO:0000313" key="4">
    <source>
        <dbReference type="Proteomes" id="UP000673552"/>
    </source>
</evidence>
<dbReference type="Proteomes" id="UP000673552">
    <property type="component" value="Unassembled WGS sequence"/>
</dbReference>
<keyword evidence="2" id="KW-0732">Signal</keyword>
<dbReference type="OrthoDB" id="270911at2759"/>
<dbReference type="KEGG" id="lmat:92514523"/>
<keyword evidence="1" id="KW-1133">Transmembrane helix</keyword>
<evidence type="ECO:0000313" key="3">
    <source>
        <dbReference type="EMBL" id="KAG5473872.1"/>
    </source>
</evidence>
<proteinExistence type="predicted"/>
<keyword evidence="1" id="KW-0812">Transmembrane</keyword>